<sequence length="86" mass="10166">MIYLYRKKISPDEIILPDKLYSYYYRITAPELTPELVKMALDVVFAHFPEITNMVLWGDPLKEDVEFSLKFREPSEAIGKPHDEFL</sequence>
<name>X1Q1W9_9ZZZZ</name>
<proteinExistence type="predicted"/>
<evidence type="ECO:0000313" key="1">
    <source>
        <dbReference type="EMBL" id="GAI48751.1"/>
    </source>
</evidence>
<gene>
    <name evidence="1" type="ORF">S06H3_62493</name>
</gene>
<protein>
    <submittedName>
        <fullName evidence="1">Uncharacterized protein</fullName>
    </submittedName>
</protein>
<dbReference type="EMBL" id="BARV01041222">
    <property type="protein sequence ID" value="GAI48751.1"/>
    <property type="molecule type" value="Genomic_DNA"/>
</dbReference>
<dbReference type="AlphaFoldDB" id="X1Q1W9"/>
<organism evidence="1">
    <name type="scientific">marine sediment metagenome</name>
    <dbReference type="NCBI Taxonomy" id="412755"/>
    <lineage>
        <taxon>unclassified sequences</taxon>
        <taxon>metagenomes</taxon>
        <taxon>ecological metagenomes</taxon>
    </lineage>
</organism>
<comment type="caution">
    <text evidence="1">The sequence shown here is derived from an EMBL/GenBank/DDBJ whole genome shotgun (WGS) entry which is preliminary data.</text>
</comment>
<accession>X1Q1W9</accession>
<reference evidence="1" key="1">
    <citation type="journal article" date="2014" name="Front. Microbiol.">
        <title>High frequency of phylogenetically diverse reductive dehalogenase-homologous genes in deep subseafloor sedimentary metagenomes.</title>
        <authorList>
            <person name="Kawai M."/>
            <person name="Futagami T."/>
            <person name="Toyoda A."/>
            <person name="Takaki Y."/>
            <person name="Nishi S."/>
            <person name="Hori S."/>
            <person name="Arai W."/>
            <person name="Tsubouchi T."/>
            <person name="Morono Y."/>
            <person name="Uchiyama I."/>
            <person name="Ito T."/>
            <person name="Fujiyama A."/>
            <person name="Inagaki F."/>
            <person name="Takami H."/>
        </authorList>
    </citation>
    <scope>NUCLEOTIDE SEQUENCE</scope>
    <source>
        <strain evidence="1">Expedition CK06-06</strain>
    </source>
</reference>
<feature type="non-terminal residue" evidence="1">
    <location>
        <position position="86"/>
    </location>
</feature>